<protein>
    <submittedName>
        <fullName evidence="7">FAD/FMN-containing dehydrogenase</fullName>
    </submittedName>
</protein>
<feature type="domain" description="FAD-binding PCMH-type" evidence="6">
    <location>
        <begin position="50"/>
        <end position="220"/>
    </location>
</feature>
<dbReference type="InterPro" id="IPR012951">
    <property type="entry name" value="BBE"/>
</dbReference>
<dbReference type="SUPFAM" id="SSF55103">
    <property type="entry name" value="FAD-linked oxidases, C-terminal domain"/>
    <property type="match status" value="1"/>
</dbReference>
<dbReference type="InterPro" id="IPR016166">
    <property type="entry name" value="FAD-bd_PCMH"/>
</dbReference>
<dbReference type="GO" id="GO:0016491">
    <property type="term" value="F:oxidoreductase activity"/>
    <property type="evidence" value="ECO:0007669"/>
    <property type="project" value="UniProtKB-KW"/>
</dbReference>
<evidence type="ECO:0000256" key="1">
    <source>
        <dbReference type="ARBA" id="ARBA00001974"/>
    </source>
</evidence>
<accession>A0A0S4QPD4</accession>
<dbReference type="InterPro" id="IPR050416">
    <property type="entry name" value="FAD-linked_Oxidoreductase"/>
</dbReference>
<dbReference type="PANTHER" id="PTHR42973:SF39">
    <property type="entry name" value="FAD-BINDING PCMH-TYPE DOMAIN-CONTAINING PROTEIN"/>
    <property type="match status" value="1"/>
</dbReference>
<keyword evidence="4" id="KW-0274">FAD</keyword>
<dbReference type="EMBL" id="FAOZ01000007">
    <property type="protein sequence ID" value="CUU56346.1"/>
    <property type="molecule type" value="Genomic_DNA"/>
</dbReference>
<dbReference type="PROSITE" id="PS51387">
    <property type="entry name" value="FAD_PCMH"/>
    <property type="match status" value="1"/>
</dbReference>
<evidence type="ECO:0000256" key="3">
    <source>
        <dbReference type="ARBA" id="ARBA00022630"/>
    </source>
</evidence>
<dbReference type="GO" id="GO:0071949">
    <property type="term" value="F:FAD binding"/>
    <property type="evidence" value="ECO:0007669"/>
    <property type="project" value="InterPro"/>
</dbReference>
<evidence type="ECO:0000256" key="5">
    <source>
        <dbReference type="ARBA" id="ARBA00023002"/>
    </source>
</evidence>
<reference evidence="8" key="1">
    <citation type="submission" date="2015-11" db="EMBL/GenBank/DDBJ databases">
        <authorList>
            <person name="Varghese N."/>
        </authorList>
    </citation>
    <scope>NUCLEOTIDE SEQUENCE [LARGE SCALE GENOMIC DNA]</scope>
    <source>
        <strain evidence="8">DSM 45899</strain>
    </source>
</reference>
<dbReference type="InterPro" id="IPR016169">
    <property type="entry name" value="FAD-bd_PCMH_sub2"/>
</dbReference>
<evidence type="ECO:0000313" key="7">
    <source>
        <dbReference type="EMBL" id="CUU56346.1"/>
    </source>
</evidence>
<keyword evidence="3" id="KW-0285">Flavoprotein</keyword>
<dbReference type="PANTHER" id="PTHR42973">
    <property type="entry name" value="BINDING OXIDOREDUCTASE, PUTATIVE (AFU_ORTHOLOGUE AFUA_1G17690)-RELATED"/>
    <property type="match status" value="1"/>
</dbReference>
<dbReference type="PROSITE" id="PS00862">
    <property type="entry name" value="OX2_COVAL_FAD"/>
    <property type="match status" value="1"/>
</dbReference>
<dbReference type="Proteomes" id="UP000198802">
    <property type="component" value="Unassembled WGS sequence"/>
</dbReference>
<comment type="similarity">
    <text evidence="2">Belongs to the oxygen-dependent FAD-linked oxidoreductase family.</text>
</comment>
<dbReference type="SUPFAM" id="SSF56176">
    <property type="entry name" value="FAD-binding/transporter-associated domain-like"/>
    <property type="match status" value="1"/>
</dbReference>
<dbReference type="InterPro" id="IPR016167">
    <property type="entry name" value="FAD-bd_PCMH_sub1"/>
</dbReference>
<keyword evidence="8" id="KW-1185">Reference proteome</keyword>
<evidence type="ECO:0000313" key="8">
    <source>
        <dbReference type="Proteomes" id="UP000198802"/>
    </source>
</evidence>
<gene>
    <name evidence="7" type="ORF">Ga0074812_107230</name>
</gene>
<dbReference type="InterPro" id="IPR036318">
    <property type="entry name" value="FAD-bd_PCMH-like_sf"/>
</dbReference>
<name>A0A0S4QPD4_9ACTN</name>
<evidence type="ECO:0000256" key="4">
    <source>
        <dbReference type="ARBA" id="ARBA00022827"/>
    </source>
</evidence>
<dbReference type="InterPro" id="IPR006094">
    <property type="entry name" value="Oxid_FAD_bind_N"/>
</dbReference>
<dbReference type="Pfam" id="PF08031">
    <property type="entry name" value="BBE"/>
    <property type="match status" value="1"/>
</dbReference>
<keyword evidence="5" id="KW-0560">Oxidoreductase</keyword>
<evidence type="ECO:0000256" key="2">
    <source>
        <dbReference type="ARBA" id="ARBA00005466"/>
    </source>
</evidence>
<sequence length="478" mass="51821">MSAQVLTLEGERQTLSDETVEEIRAIFRGEVLTADDAGYDDVRVIQNAMLDRRPGLIIRCTGAADVVDAVRLAATRNLLVAVRGGGHSIAGTSTADDSLMIDLSAMRGVWVDPQQRRVRVAGGATWGDVDRETQLHRLAVPGGVVSTTGVAGLTLGGGIGWLHRRYGLACDALRAAEVVTASGDVVRCSASEHEDLFWALRGGGGNFGVVVSFEFEAYPLGPVVWNGMVAYPIEDAAEMLPRWRDWTSTVPDEVTSRAMLWSLPAVPALPPAVHNRDVFIVAAVYAGDPDEGQRACRALAEFGSPLADMSQALPYRAAQSSLDAFFPKGGLQSYWKSVYLDRLDEDATAFVARVGQNRPHPMTMVHAPLLGGAMARVGPTETAFGDRSARYMLSLDGNWLDPADDGANIRWVRDAYDDAVRLRAASGTYLNFGGDADLDDAARARAWGSNVERLRQVKRRYDPENRFRLNPNIPPAEN</sequence>
<dbReference type="InterPro" id="IPR006093">
    <property type="entry name" value="Oxy_OxRdtase_FAD_BS"/>
</dbReference>
<comment type="cofactor">
    <cofactor evidence="1">
        <name>FAD</name>
        <dbReference type="ChEBI" id="CHEBI:57692"/>
    </cofactor>
</comment>
<organism evidence="7 8">
    <name type="scientific">Parafrankia irregularis</name>
    <dbReference type="NCBI Taxonomy" id="795642"/>
    <lineage>
        <taxon>Bacteria</taxon>
        <taxon>Bacillati</taxon>
        <taxon>Actinomycetota</taxon>
        <taxon>Actinomycetes</taxon>
        <taxon>Frankiales</taxon>
        <taxon>Frankiaceae</taxon>
        <taxon>Parafrankia</taxon>
    </lineage>
</organism>
<dbReference type="AlphaFoldDB" id="A0A0S4QPD4"/>
<dbReference type="Gene3D" id="3.30.43.10">
    <property type="entry name" value="Uridine Diphospho-n-acetylenolpyruvylglucosamine Reductase, domain 2"/>
    <property type="match status" value="1"/>
</dbReference>
<dbReference type="RefSeq" id="WP_091276418.1">
    <property type="nucleotide sequence ID" value="NZ_FAOZ01000007.1"/>
</dbReference>
<dbReference type="Gene3D" id="3.30.465.10">
    <property type="match status" value="1"/>
</dbReference>
<proteinExistence type="inferred from homology"/>
<evidence type="ECO:0000259" key="6">
    <source>
        <dbReference type="PROSITE" id="PS51387"/>
    </source>
</evidence>
<dbReference type="Gene3D" id="3.40.462.20">
    <property type="match status" value="1"/>
</dbReference>
<dbReference type="InterPro" id="IPR016164">
    <property type="entry name" value="FAD-linked_Oxase-like_C"/>
</dbReference>
<dbReference type="Pfam" id="PF01565">
    <property type="entry name" value="FAD_binding_4"/>
    <property type="match status" value="1"/>
</dbReference>